<dbReference type="Proteomes" id="UP000001307">
    <property type="component" value="Unassembled WGS sequence"/>
</dbReference>
<dbReference type="AlphaFoldDB" id="E4XSQ4"/>
<gene>
    <name evidence="2" type="ORF">GSOID_T00002825001</name>
    <name evidence="3" type="ORF">GSOID_T00031715001</name>
</gene>
<reference evidence="2" key="1">
    <citation type="journal article" date="2010" name="Science">
        <title>Plasticity of animal genome architecture unmasked by rapid evolution of a pelagic tunicate.</title>
        <authorList>
            <person name="Denoeud F."/>
            <person name="Henriet S."/>
            <person name="Mungpakdee S."/>
            <person name="Aury J.M."/>
            <person name="Da Silva C."/>
            <person name="Brinkmann H."/>
            <person name="Mikhaleva J."/>
            <person name="Olsen L.C."/>
            <person name="Jubin C."/>
            <person name="Canestro C."/>
            <person name="Bouquet J.M."/>
            <person name="Danks G."/>
            <person name="Poulain J."/>
            <person name="Campsteijn C."/>
            <person name="Adamski M."/>
            <person name="Cross I."/>
            <person name="Yadetie F."/>
            <person name="Muffato M."/>
            <person name="Louis A."/>
            <person name="Butcher S."/>
            <person name="Tsagkogeorga G."/>
            <person name="Konrad A."/>
            <person name="Singh S."/>
            <person name="Jensen M.F."/>
            <person name="Cong E.H."/>
            <person name="Eikeseth-Otteraa H."/>
            <person name="Noel B."/>
            <person name="Anthouard V."/>
            <person name="Porcel B.M."/>
            <person name="Kachouri-Lafond R."/>
            <person name="Nishino A."/>
            <person name="Ugolini M."/>
            <person name="Chourrout P."/>
            <person name="Nishida H."/>
            <person name="Aasland R."/>
            <person name="Huzurbazar S."/>
            <person name="Westhof E."/>
            <person name="Delsuc F."/>
            <person name="Lehrach H."/>
            <person name="Reinhardt R."/>
            <person name="Weissenbach J."/>
            <person name="Roy S.W."/>
            <person name="Artiguenave F."/>
            <person name="Postlethwait J.H."/>
            <person name="Manak J.R."/>
            <person name="Thompson E.M."/>
            <person name="Jaillon O."/>
            <person name="Du Pasquier L."/>
            <person name="Boudinot P."/>
            <person name="Liberles D.A."/>
            <person name="Volff J.N."/>
            <person name="Philippe H."/>
            <person name="Lenhard B."/>
            <person name="Roest Crollius H."/>
            <person name="Wincker P."/>
            <person name="Chourrout D."/>
        </authorList>
    </citation>
    <scope>NUCLEOTIDE SEQUENCE [LARGE SCALE GENOMIC DNA]</scope>
</reference>
<protein>
    <submittedName>
        <fullName evidence="2">Uncharacterized protein</fullName>
    </submittedName>
</protein>
<evidence type="ECO:0000313" key="3">
    <source>
        <dbReference type="EMBL" id="CBY38204.1"/>
    </source>
</evidence>
<feature type="compositionally biased region" description="Low complexity" evidence="1">
    <location>
        <begin position="14"/>
        <end position="30"/>
    </location>
</feature>
<dbReference type="EMBL" id="FN653139">
    <property type="protein sequence ID" value="CBY12766.1"/>
    <property type="molecule type" value="Genomic_DNA"/>
</dbReference>
<sequence>MSLAALAKKHSEQASASTKSLSSLIKSKTSPGVSLKNLSAKAIFEFQIALWIEI</sequence>
<evidence type="ECO:0000256" key="1">
    <source>
        <dbReference type="SAM" id="MobiDB-lite"/>
    </source>
</evidence>
<organism evidence="2">
    <name type="scientific">Oikopleura dioica</name>
    <name type="common">Tunicate</name>
    <dbReference type="NCBI Taxonomy" id="34765"/>
    <lineage>
        <taxon>Eukaryota</taxon>
        <taxon>Metazoa</taxon>
        <taxon>Chordata</taxon>
        <taxon>Tunicata</taxon>
        <taxon>Appendicularia</taxon>
        <taxon>Copelata</taxon>
        <taxon>Oikopleuridae</taxon>
        <taxon>Oikopleura</taxon>
    </lineage>
</organism>
<dbReference type="Proteomes" id="UP000011014">
    <property type="component" value="Unassembled WGS sequence"/>
</dbReference>
<dbReference type="EMBL" id="FN655157">
    <property type="protein sequence ID" value="CBY38204.1"/>
    <property type="molecule type" value="Genomic_DNA"/>
</dbReference>
<evidence type="ECO:0000313" key="4">
    <source>
        <dbReference type="Proteomes" id="UP000001307"/>
    </source>
</evidence>
<dbReference type="InParanoid" id="E4XSQ4"/>
<evidence type="ECO:0000313" key="2">
    <source>
        <dbReference type="EMBL" id="CBY12766.1"/>
    </source>
</evidence>
<feature type="region of interest" description="Disordered" evidence="1">
    <location>
        <begin position="1"/>
        <end position="32"/>
    </location>
</feature>
<proteinExistence type="predicted"/>
<name>E4XSQ4_OIKDI</name>
<keyword evidence="4" id="KW-1185">Reference proteome</keyword>
<accession>E4XSQ4</accession>